<dbReference type="InterPro" id="IPR037185">
    <property type="entry name" value="EmrE-like"/>
</dbReference>
<dbReference type="PANTHER" id="PTHR12715:SF4">
    <property type="entry name" value="EAMA DOMAIN-CONTAINING PROTEIN"/>
    <property type="match status" value="1"/>
</dbReference>
<feature type="transmembrane region" description="Helical" evidence="3">
    <location>
        <begin position="123"/>
        <end position="144"/>
    </location>
</feature>
<feature type="transmembrane region" description="Helical" evidence="3">
    <location>
        <begin position="69"/>
        <end position="86"/>
    </location>
</feature>
<comment type="similarity">
    <text evidence="2">Belongs to the EamA transporter family.</text>
</comment>
<dbReference type="Pfam" id="PF00892">
    <property type="entry name" value="EamA"/>
    <property type="match status" value="2"/>
</dbReference>
<gene>
    <name evidence="5" type="ORF">H8S33_07780</name>
</gene>
<feature type="transmembrane region" description="Helical" evidence="3">
    <location>
        <begin position="40"/>
        <end position="57"/>
    </location>
</feature>
<sequence length="304" mass="33245">MIKSLDLKLTSAHLITIILWASAFPGIRAALTAYSPEHLSLLRLLIGSLILILLAVIQGIRLPELKDVPIILLLGFLGFSVYQTALNYGEQTISAGVASLLVSTTPLFTALLSLLFFHEKYGFWRWIGSLIGFSGVAFISLGGITESFTLNIGIILVLVASLSESIYFVFQNAYLKRYGFVPFTMYTIWSGTIFMMIFSPGLGEAIVNAPIDITLVVIYLGIFPTVIPYFTLAYITSRTGASEATSSLYLTPVVAFLIAWIWLGELPTTYAIIGGIITLIGVYLSNIRKQSNQPTSTKSVDHVI</sequence>
<dbReference type="InterPro" id="IPR000620">
    <property type="entry name" value="EamA_dom"/>
</dbReference>
<dbReference type="PANTHER" id="PTHR12715">
    <property type="entry name" value="TRANSPORTER, DRUG/METABOLITE EXPORTER FAMILY"/>
    <property type="match status" value="1"/>
</dbReference>
<feature type="transmembrane region" description="Helical" evidence="3">
    <location>
        <begin position="247"/>
        <end position="263"/>
    </location>
</feature>
<accession>A0A923RJW4</accession>
<keyword evidence="6" id="KW-1185">Reference proteome</keyword>
<name>A0A923RJW4_9BACI</name>
<evidence type="ECO:0000256" key="1">
    <source>
        <dbReference type="ARBA" id="ARBA00004127"/>
    </source>
</evidence>
<comment type="subcellular location">
    <subcellularLocation>
        <location evidence="1">Endomembrane system</location>
        <topology evidence="1">Multi-pass membrane protein</topology>
    </subcellularLocation>
</comment>
<evidence type="ECO:0000256" key="3">
    <source>
        <dbReference type="SAM" id="Phobius"/>
    </source>
</evidence>
<dbReference type="GO" id="GO:0016020">
    <property type="term" value="C:membrane"/>
    <property type="evidence" value="ECO:0007669"/>
    <property type="project" value="InterPro"/>
</dbReference>
<evidence type="ECO:0000259" key="4">
    <source>
        <dbReference type="Pfam" id="PF00892"/>
    </source>
</evidence>
<dbReference type="AlphaFoldDB" id="A0A923RJW4"/>
<dbReference type="Gene3D" id="1.10.3730.20">
    <property type="match status" value="1"/>
</dbReference>
<organism evidence="5 6">
    <name type="scientific">Ornithinibacillus hominis</name>
    <dbReference type="NCBI Taxonomy" id="2763055"/>
    <lineage>
        <taxon>Bacteria</taxon>
        <taxon>Bacillati</taxon>
        <taxon>Bacillota</taxon>
        <taxon>Bacilli</taxon>
        <taxon>Bacillales</taxon>
        <taxon>Bacillaceae</taxon>
        <taxon>Ornithinibacillus</taxon>
    </lineage>
</organism>
<keyword evidence="3" id="KW-1133">Transmembrane helix</keyword>
<dbReference type="SUPFAM" id="SSF103481">
    <property type="entry name" value="Multidrug resistance efflux transporter EmrE"/>
    <property type="match status" value="2"/>
</dbReference>
<feature type="domain" description="EamA" evidence="4">
    <location>
        <begin position="14"/>
        <end position="140"/>
    </location>
</feature>
<evidence type="ECO:0000256" key="2">
    <source>
        <dbReference type="ARBA" id="ARBA00007362"/>
    </source>
</evidence>
<feature type="domain" description="EamA" evidence="4">
    <location>
        <begin position="152"/>
        <end position="286"/>
    </location>
</feature>
<proteinExistence type="inferred from homology"/>
<feature type="transmembrane region" description="Helical" evidence="3">
    <location>
        <begin position="150"/>
        <end position="170"/>
    </location>
</feature>
<evidence type="ECO:0000313" key="5">
    <source>
        <dbReference type="EMBL" id="MBC5636712.1"/>
    </source>
</evidence>
<dbReference type="EMBL" id="JACOOL010000005">
    <property type="protein sequence ID" value="MBC5636712.1"/>
    <property type="molecule type" value="Genomic_DNA"/>
</dbReference>
<feature type="transmembrane region" description="Helical" evidence="3">
    <location>
        <begin position="92"/>
        <end position="116"/>
    </location>
</feature>
<reference evidence="5" key="1">
    <citation type="submission" date="2020-08" db="EMBL/GenBank/DDBJ databases">
        <title>Genome public.</title>
        <authorList>
            <person name="Liu C."/>
            <person name="Sun Q."/>
        </authorList>
    </citation>
    <scope>NUCLEOTIDE SEQUENCE</scope>
    <source>
        <strain evidence="5">BX22</strain>
    </source>
</reference>
<dbReference type="InterPro" id="IPR052756">
    <property type="entry name" value="Alkyne_AA_exporter"/>
</dbReference>
<comment type="caution">
    <text evidence="5">The sequence shown here is derived from an EMBL/GenBank/DDBJ whole genome shotgun (WGS) entry which is preliminary data.</text>
</comment>
<feature type="transmembrane region" description="Helical" evidence="3">
    <location>
        <begin position="182"/>
        <end position="201"/>
    </location>
</feature>
<protein>
    <submittedName>
        <fullName evidence="5">EamA family transporter</fullName>
    </submittedName>
</protein>
<feature type="transmembrane region" description="Helical" evidence="3">
    <location>
        <begin position="213"/>
        <end position="235"/>
    </location>
</feature>
<dbReference type="RefSeq" id="WP_186869431.1">
    <property type="nucleotide sequence ID" value="NZ_JACOOL010000005.1"/>
</dbReference>
<keyword evidence="3" id="KW-0812">Transmembrane</keyword>
<dbReference type="Proteomes" id="UP000637359">
    <property type="component" value="Unassembled WGS sequence"/>
</dbReference>
<keyword evidence="3" id="KW-0472">Membrane</keyword>
<feature type="transmembrane region" description="Helical" evidence="3">
    <location>
        <begin position="12"/>
        <end position="34"/>
    </location>
</feature>
<evidence type="ECO:0000313" key="6">
    <source>
        <dbReference type="Proteomes" id="UP000637359"/>
    </source>
</evidence>
<feature type="transmembrane region" description="Helical" evidence="3">
    <location>
        <begin position="269"/>
        <end position="287"/>
    </location>
</feature>